<evidence type="ECO:0000313" key="2">
    <source>
        <dbReference type="EMBL" id="GIZ52099.1"/>
    </source>
</evidence>
<feature type="compositionally biased region" description="Gly residues" evidence="1">
    <location>
        <begin position="73"/>
        <end position="87"/>
    </location>
</feature>
<evidence type="ECO:0000256" key="1">
    <source>
        <dbReference type="SAM" id="MobiDB-lite"/>
    </source>
</evidence>
<feature type="compositionally biased region" description="Polar residues" evidence="1">
    <location>
        <begin position="15"/>
        <end position="26"/>
    </location>
</feature>
<proteinExistence type="predicted"/>
<dbReference type="RefSeq" id="WP_220808261.1">
    <property type="nucleotide sequence ID" value="NZ_BPMK01000008.1"/>
</dbReference>
<feature type="region of interest" description="Disordered" evidence="1">
    <location>
        <begin position="124"/>
        <end position="153"/>
    </location>
</feature>
<gene>
    <name evidence="2" type="ORF">NCCP691_21130</name>
</gene>
<dbReference type="EMBL" id="BPMK01000008">
    <property type="protein sequence ID" value="GIZ52099.1"/>
    <property type="molecule type" value="Genomic_DNA"/>
</dbReference>
<reference evidence="2 3" key="1">
    <citation type="journal article" date="2022" name="Int. J. Syst. Evol. Microbiol.">
        <title>Noviherbaspirillum aridicola sp. nov., isolated from an arid soil in Pakistan.</title>
        <authorList>
            <person name="Khan I.U."/>
            <person name="Saqib M."/>
            <person name="Amin A."/>
            <person name="Hussain F."/>
            <person name="Li L."/>
            <person name="Liu Y.H."/>
            <person name="Fang B.Z."/>
            <person name="Ahmed I."/>
            <person name="Li W.J."/>
        </authorList>
    </citation>
    <scope>NUCLEOTIDE SEQUENCE [LARGE SCALE GENOMIC DNA]</scope>
    <source>
        <strain evidence="2 3">NCCP-691</strain>
    </source>
</reference>
<comment type="caution">
    <text evidence="2">The sequence shown here is derived from an EMBL/GenBank/DDBJ whole genome shotgun (WGS) entry which is preliminary data.</text>
</comment>
<dbReference type="Proteomes" id="UP000887222">
    <property type="component" value="Unassembled WGS sequence"/>
</dbReference>
<protein>
    <submittedName>
        <fullName evidence="2">Uncharacterized protein</fullName>
    </submittedName>
</protein>
<evidence type="ECO:0000313" key="3">
    <source>
        <dbReference type="Proteomes" id="UP000887222"/>
    </source>
</evidence>
<organism evidence="2 3">
    <name type="scientific">Noviherbaspirillum aridicola</name>
    <dbReference type="NCBI Taxonomy" id="2849687"/>
    <lineage>
        <taxon>Bacteria</taxon>
        <taxon>Pseudomonadati</taxon>
        <taxon>Pseudomonadota</taxon>
        <taxon>Betaproteobacteria</taxon>
        <taxon>Burkholderiales</taxon>
        <taxon>Oxalobacteraceae</taxon>
        <taxon>Noviherbaspirillum</taxon>
    </lineage>
</organism>
<feature type="region of interest" description="Disordered" evidence="1">
    <location>
        <begin position="56"/>
        <end position="87"/>
    </location>
</feature>
<sequence>MGGVSTVGGPAGGNVPNTNAPTNNFKSELKTKSDQELFDMLKDPKLSKDQLKDVVDEILSRRKPDAETPNVGSGSGSSGSGGGGGGIGDMLAELLKKLLGGIISPEDMEKLKGLLKGLGLSDDKIDALTKSPGGQSGGSGSTPPPAPNSGDIA</sequence>
<feature type="compositionally biased region" description="Basic and acidic residues" evidence="1">
    <location>
        <begin position="56"/>
        <end position="66"/>
    </location>
</feature>
<accession>A0ABQ4Q5V8</accession>
<feature type="compositionally biased region" description="Gly residues" evidence="1">
    <location>
        <begin position="1"/>
        <end position="12"/>
    </location>
</feature>
<keyword evidence="3" id="KW-1185">Reference proteome</keyword>
<name>A0ABQ4Q5V8_9BURK</name>
<feature type="region of interest" description="Disordered" evidence="1">
    <location>
        <begin position="1"/>
        <end position="31"/>
    </location>
</feature>